<dbReference type="AlphaFoldDB" id="A0A1J5NVU8"/>
<proteinExistence type="predicted"/>
<reference evidence="1 2" key="1">
    <citation type="submission" date="2016-08" db="EMBL/GenBank/DDBJ databases">
        <title>Genome-based comparison of Moorella thermoacetic strains.</title>
        <authorList>
            <person name="Poehlein A."/>
            <person name="Bengelsdorf F.R."/>
            <person name="Esser C."/>
            <person name="Duerre P."/>
            <person name="Daniel R."/>
        </authorList>
    </citation>
    <scope>NUCLEOTIDE SEQUENCE [LARGE SCALE GENOMIC DNA]</scope>
    <source>
        <strain evidence="1 2">DSM 11768</strain>
    </source>
</reference>
<evidence type="ECO:0000313" key="1">
    <source>
        <dbReference type="EMBL" id="OIQ07600.1"/>
    </source>
</evidence>
<dbReference type="RefSeq" id="WP_011391925.1">
    <property type="nucleotide sequence ID" value="NZ_BSDM01000007.1"/>
</dbReference>
<dbReference type="EC" id="4.1.1.-" evidence="1"/>
<dbReference type="InterPro" id="IPR047707">
    <property type="entry name" value="VdcD-like"/>
</dbReference>
<keyword evidence="1" id="KW-0456">Lyase</keyword>
<evidence type="ECO:0000313" key="2">
    <source>
        <dbReference type="Proteomes" id="UP000182743"/>
    </source>
</evidence>
<dbReference type="NCBIfam" id="NF041205">
    <property type="entry name" value="VdcD"/>
    <property type="match status" value="1"/>
</dbReference>
<dbReference type="GO" id="GO:0018799">
    <property type="term" value="F:4-hydroxybenzoate decarboxylase activity"/>
    <property type="evidence" value="ECO:0007669"/>
    <property type="project" value="UniProtKB-EC"/>
</dbReference>
<name>A0A1J5NVU8_NEOTH</name>
<dbReference type="KEGG" id="mtho:MOTHE_c03110"/>
<comment type="caution">
    <text evidence="1">The sequence shown here is derived from an EMBL/GenBank/DDBJ whole genome shotgun (WGS) entry which is preliminary data.</text>
</comment>
<protein>
    <submittedName>
        <fullName evidence="1">Phenolic acid decarboxylase subunit D</fullName>
        <ecNumber evidence="1">4.1.1.-</ecNumber>
        <ecNumber evidence="1">4.1.1.61</ecNumber>
    </submittedName>
</protein>
<accession>A0A1J5NVU8</accession>
<dbReference type="OMA" id="AWEVYQC"/>
<dbReference type="KEGG" id="mthz:MOTHA_c04070"/>
<dbReference type="EMBL" id="MIHH01000044">
    <property type="protein sequence ID" value="OIQ07600.1"/>
    <property type="molecule type" value="Genomic_DNA"/>
</dbReference>
<dbReference type="EC" id="4.1.1.61" evidence="1"/>
<gene>
    <name evidence="1" type="primary">bsdD</name>
    <name evidence="1" type="ORF">MOOR_27900</name>
</gene>
<sequence length="75" mass="8740">MICPRCDQDTAEKLVDSPRGQEWSVYLCHTCYFSWRSTEDESITDPRFYSTKFKLSPDSFEKMLCIPPVPPLKST</sequence>
<dbReference type="GeneID" id="89363151"/>
<dbReference type="Pfam" id="PF26358">
    <property type="entry name" value="EcdD_BsdD_detox"/>
    <property type="match status" value="1"/>
</dbReference>
<organism evidence="1 2">
    <name type="scientific">Neomoorella thermoacetica</name>
    <name type="common">Clostridium thermoaceticum</name>
    <dbReference type="NCBI Taxonomy" id="1525"/>
    <lineage>
        <taxon>Bacteria</taxon>
        <taxon>Bacillati</taxon>
        <taxon>Bacillota</taxon>
        <taxon>Clostridia</taxon>
        <taxon>Neomoorellales</taxon>
        <taxon>Neomoorellaceae</taxon>
        <taxon>Neomoorella</taxon>
    </lineage>
</organism>
<dbReference type="Proteomes" id="UP000182743">
    <property type="component" value="Unassembled WGS sequence"/>
</dbReference>